<protein>
    <recommendedName>
        <fullName evidence="10">Protein inturned</fullName>
    </recommendedName>
</protein>
<dbReference type="InterPro" id="IPR043989">
    <property type="entry name" value="CCZ1/INTU/HSP4_longin_3"/>
</dbReference>
<dbReference type="EMBL" id="OV170234">
    <property type="protein sequence ID" value="CAH0719908.1"/>
    <property type="molecule type" value="Genomic_DNA"/>
</dbReference>
<feature type="region of interest" description="Disordered" evidence="4">
    <location>
        <begin position="1"/>
        <end position="43"/>
    </location>
</feature>
<evidence type="ECO:0000313" key="8">
    <source>
        <dbReference type="EMBL" id="CAH0719908.1"/>
    </source>
</evidence>
<dbReference type="InterPro" id="IPR039151">
    <property type="entry name" value="INTU"/>
</dbReference>
<evidence type="ECO:0000256" key="2">
    <source>
        <dbReference type="ARBA" id="ARBA00022473"/>
    </source>
</evidence>
<proteinExistence type="predicted"/>
<dbReference type="GO" id="GO:0001736">
    <property type="term" value="P:establishment of planar polarity"/>
    <property type="evidence" value="ECO:0007669"/>
    <property type="project" value="InterPro"/>
</dbReference>
<evidence type="ECO:0000259" key="6">
    <source>
        <dbReference type="Pfam" id="PF19032"/>
    </source>
</evidence>
<evidence type="ECO:0000256" key="4">
    <source>
        <dbReference type="SAM" id="MobiDB-lite"/>
    </source>
</evidence>
<dbReference type="InterPro" id="IPR043988">
    <property type="entry name" value="CCZ1/INTU_longin_2"/>
</dbReference>
<comment type="subcellular location">
    <subcellularLocation>
        <location evidence="1">Cytoplasm</location>
    </subcellularLocation>
</comment>
<keyword evidence="9" id="KW-1185">Reference proteome</keyword>
<feature type="region of interest" description="Disordered" evidence="4">
    <location>
        <begin position="607"/>
        <end position="631"/>
    </location>
</feature>
<dbReference type="GO" id="GO:0005737">
    <property type="term" value="C:cytoplasm"/>
    <property type="evidence" value="ECO:0007669"/>
    <property type="project" value="UniProtKB-SubCell"/>
</dbReference>
<keyword evidence="2" id="KW-0217">Developmental protein</keyword>
<name>A0A8J9VCB0_9NEOP</name>
<evidence type="ECO:0000313" key="9">
    <source>
        <dbReference type="Proteomes" id="UP000838878"/>
    </source>
</evidence>
<feature type="non-terminal residue" evidence="8">
    <location>
        <position position="895"/>
    </location>
</feature>
<dbReference type="AlphaFoldDB" id="A0A8J9VCB0"/>
<gene>
    <name evidence="8" type="ORF">BINO364_LOCUS6199</name>
</gene>
<dbReference type="GO" id="GO:0016192">
    <property type="term" value="P:vesicle-mediated transport"/>
    <property type="evidence" value="ECO:0007669"/>
    <property type="project" value="InterPro"/>
</dbReference>
<evidence type="ECO:0000256" key="1">
    <source>
        <dbReference type="ARBA" id="ARBA00004496"/>
    </source>
</evidence>
<reference evidence="8" key="1">
    <citation type="submission" date="2021-12" db="EMBL/GenBank/DDBJ databases">
        <authorList>
            <person name="Martin H S."/>
        </authorList>
    </citation>
    <scope>NUCLEOTIDE SEQUENCE</scope>
</reference>
<feature type="domain" description="CCZ1/INTU second Longin" evidence="6">
    <location>
        <begin position="449"/>
        <end position="567"/>
    </location>
</feature>
<evidence type="ECO:0000256" key="3">
    <source>
        <dbReference type="ARBA" id="ARBA00022490"/>
    </source>
</evidence>
<evidence type="ECO:0000259" key="5">
    <source>
        <dbReference type="Pfam" id="PF19031"/>
    </source>
</evidence>
<dbReference type="PANTHER" id="PTHR21082:SF4">
    <property type="entry name" value="PROTEIN INTURNED"/>
    <property type="match status" value="1"/>
</dbReference>
<feature type="compositionally biased region" description="Polar residues" evidence="4">
    <location>
        <begin position="674"/>
        <end position="690"/>
    </location>
</feature>
<feature type="domain" description="CCZ1/INTU/HSP4 first Longin" evidence="5">
    <location>
        <begin position="259"/>
        <end position="356"/>
    </location>
</feature>
<dbReference type="InterPro" id="IPR043987">
    <property type="entry name" value="CCZ1/INTU/HSP4_longin_1"/>
</dbReference>
<dbReference type="PANTHER" id="PTHR21082">
    <property type="entry name" value="PROTEIN INTURNED"/>
    <property type="match status" value="1"/>
</dbReference>
<feature type="region of interest" description="Disordered" evidence="4">
    <location>
        <begin position="672"/>
        <end position="732"/>
    </location>
</feature>
<accession>A0A8J9VCB0</accession>
<dbReference type="Proteomes" id="UP000838878">
    <property type="component" value="Chromosome 14"/>
</dbReference>
<evidence type="ECO:0008006" key="10">
    <source>
        <dbReference type="Google" id="ProtNLM"/>
    </source>
</evidence>
<dbReference type="GO" id="GO:0007399">
    <property type="term" value="P:nervous system development"/>
    <property type="evidence" value="ECO:0007669"/>
    <property type="project" value="TreeGrafter"/>
</dbReference>
<sequence length="895" mass="102063">MNTYKNKNNYESPYESDHDWTNSSDDSKYSDSESSVPEWDSDIGEDGELVYMKFKATNESLDDSQAPLLENCDTFKLRSDFKRSSTRRSTKGRIFKVIKTRKAKNKVAVTEKKKESEDNNKFVIIQVSKNMIFSSEKNCQIEKLFGISLETHADGKTLVVAEFLSEAKALYIPKVKVGYYLQKINGIEVTSYNINGVLQRVIEDVDNPKLAFQVVTDGFNLDMEKLLVSKSAPENSLTQILKDAMCSVLYICGNDLEYQSNDDKGVLYCFPRPFNQNFLYNTRGAYLTLNHLAPKSLGTSEPVVSTVLHKNKLINITYASHCNDLLLVALPNGKIDIFGAKRIINEIVKVLEFLYGSLKTCFTKPNNVDKLDGLFSRIFVTLIFGSKTKGKKCVSVQQSVNFEEMLAAHSVSLPLEVKIQVDDAITELEAADYREWTDDVENFQRLYTVIGACLYYSGHLLSSHLQDEDLKEINAFLKLNGILNISMEREIEKLVIWKEVFINEHRKQHANDGNEYRIPDGRWFILIVGKGHFILSTLMEAGGCTEDAVGVTPPSPFYVEECESCLELLFDVGLNKYLQYWFSSNTQPQVETTPEYLTKYGKKIRDNTSSKSDVKNPTLKLSKSQQDIKRRHNSSELINMAIENSTHNFHSASQHNLHAQWYNGPQKQYRHSSIDVSYSEDSGSLKSNSEISDDRIVGRRADREQKNRRDSSGSESDWDKQESSRSSTTDMPDIRKSLLDELNHVTVKRITAGEENVLFHFVQLESEKGIFIAPVKNIEMQANNALYSYIVKTFRSASKKIHELMQHSIKFKRNQAPSSPLNKILVAVKEYGMLFEAPLEVLSQCGISKKNCEPFLFWVVGRVFSEPEPRELYLCYHESVPQDLMEIAYLLSYIE</sequence>
<organism evidence="8 9">
    <name type="scientific">Brenthis ino</name>
    <name type="common">lesser marbled fritillary</name>
    <dbReference type="NCBI Taxonomy" id="405034"/>
    <lineage>
        <taxon>Eukaryota</taxon>
        <taxon>Metazoa</taxon>
        <taxon>Ecdysozoa</taxon>
        <taxon>Arthropoda</taxon>
        <taxon>Hexapoda</taxon>
        <taxon>Insecta</taxon>
        <taxon>Pterygota</taxon>
        <taxon>Neoptera</taxon>
        <taxon>Endopterygota</taxon>
        <taxon>Lepidoptera</taxon>
        <taxon>Glossata</taxon>
        <taxon>Ditrysia</taxon>
        <taxon>Papilionoidea</taxon>
        <taxon>Nymphalidae</taxon>
        <taxon>Heliconiinae</taxon>
        <taxon>Argynnini</taxon>
        <taxon>Brenthis</taxon>
    </lineage>
</organism>
<dbReference type="OrthoDB" id="10038586at2759"/>
<keyword evidence="3" id="KW-0963">Cytoplasm</keyword>
<dbReference type="GO" id="GO:0005929">
    <property type="term" value="C:cilium"/>
    <property type="evidence" value="ECO:0007669"/>
    <property type="project" value="TreeGrafter"/>
</dbReference>
<feature type="domain" description="CCZ1/INTU/HPS4 third Longin" evidence="7">
    <location>
        <begin position="755"/>
        <end position="888"/>
    </location>
</feature>
<feature type="compositionally biased region" description="Basic and acidic residues" evidence="4">
    <location>
        <begin position="15"/>
        <end position="31"/>
    </location>
</feature>
<dbReference type="Pfam" id="PF19032">
    <property type="entry name" value="Intu_longin_2"/>
    <property type="match status" value="1"/>
</dbReference>
<dbReference type="Pfam" id="PF19033">
    <property type="entry name" value="Intu_longin_3"/>
    <property type="match status" value="1"/>
</dbReference>
<dbReference type="Pfam" id="PF19031">
    <property type="entry name" value="Intu_longin_1"/>
    <property type="match status" value="1"/>
</dbReference>
<dbReference type="GO" id="GO:0060271">
    <property type="term" value="P:cilium assembly"/>
    <property type="evidence" value="ECO:0007669"/>
    <property type="project" value="InterPro"/>
</dbReference>
<evidence type="ECO:0000259" key="7">
    <source>
        <dbReference type="Pfam" id="PF19033"/>
    </source>
</evidence>
<feature type="compositionally biased region" description="Basic and acidic residues" evidence="4">
    <location>
        <begin position="692"/>
        <end position="723"/>
    </location>
</feature>
<feature type="compositionally biased region" description="Polar residues" evidence="4">
    <location>
        <begin position="1"/>
        <end position="11"/>
    </location>
</feature>